<dbReference type="OrthoDB" id="2676941at2"/>
<keyword evidence="3" id="KW-1185">Reference proteome</keyword>
<protein>
    <submittedName>
        <fullName evidence="2">Uncharacterized protein</fullName>
    </submittedName>
</protein>
<accession>A0A6N9PYT3</accession>
<dbReference type="EMBL" id="SIJB01000004">
    <property type="protein sequence ID" value="NBI27583.1"/>
    <property type="molecule type" value="Genomic_DNA"/>
</dbReference>
<comment type="caution">
    <text evidence="2">The sequence shown here is derived from an EMBL/GenBank/DDBJ whole genome shotgun (WGS) entry which is preliminary data.</text>
</comment>
<evidence type="ECO:0000313" key="3">
    <source>
        <dbReference type="Proteomes" id="UP000448943"/>
    </source>
</evidence>
<dbReference type="RefSeq" id="WP_160643671.1">
    <property type="nucleotide sequence ID" value="NZ_SIJB01000004.1"/>
</dbReference>
<sequence length="308" mass="34847">MKKILSCLLVISLLIGQGAVSYASINLDEFDKDILVKDVTKLKGKEIKRLQDLGFTLQDINEMTIEEYTLQEGLYGEVIGTQKKWFEVDAKNNKVKEVSEKNAKDNIKKWKEEKELQNIDFSTLNDLISDSEQTSWMSVTTYVTKYVDSNGDATGQYRFKHDFEWLTTPYFALRDVVGISYSDAFTYNQNSEFFKYTYDRYSVFGSYKDTKHVTSNSATKKSSEGIAFEYDLLANDSIYQARNNRGYMYFNATLANSNFTTGNVFGHYAHTEVGIGSLGISLATGQMNISGATKVSNMDDTGISFSTQ</sequence>
<feature type="chain" id="PRO_5026927035" evidence="1">
    <location>
        <begin position="24"/>
        <end position="308"/>
    </location>
</feature>
<reference evidence="2 3" key="1">
    <citation type="submission" date="2019-01" db="EMBL/GenBank/DDBJ databases">
        <title>Chengkuizengella sp. nov., isolated from deep-sea sediment of East Pacific Ocean.</title>
        <authorList>
            <person name="Yang J."/>
            <person name="Lai Q."/>
            <person name="Shao Z."/>
        </authorList>
    </citation>
    <scope>NUCLEOTIDE SEQUENCE [LARGE SCALE GENOMIC DNA]</scope>
    <source>
        <strain evidence="2 3">YPA3-1-1</strain>
    </source>
</reference>
<dbReference type="AlphaFoldDB" id="A0A6N9PYT3"/>
<proteinExistence type="predicted"/>
<name>A0A6N9PYT3_9BACL</name>
<organism evidence="2 3">
    <name type="scientific">Chengkuizengella marina</name>
    <dbReference type="NCBI Taxonomy" id="2507566"/>
    <lineage>
        <taxon>Bacteria</taxon>
        <taxon>Bacillati</taxon>
        <taxon>Bacillota</taxon>
        <taxon>Bacilli</taxon>
        <taxon>Bacillales</taxon>
        <taxon>Paenibacillaceae</taxon>
        <taxon>Chengkuizengella</taxon>
    </lineage>
</organism>
<evidence type="ECO:0000313" key="2">
    <source>
        <dbReference type="EMBL" id="NBI27583.1"/>
    </source>
</evidence>
<evidence type="ECO:0000256" key="1">
    <source>
        <dbReference type="SAM" id="SignalP"/>
    </source>
</evidence>
<dbReference type="Proteomes" id="UP000448943">
    <property type="component" value="Unassembled WGS sequence"/>
</dbReference>
<keyword evidence="1" id="KW-0732">Signal</keyword>
<feature type="signal peptide" evidence="1">
    <location>
        <begin position="1"/>
        <end position="23"/>
    </location>
</feature>
<gene>
    <name evidence="2" type="ORF">ERL59_01190</name>
</gene>